<name>A0A4R1Q5X8_9FIRM</name>
<dbReference type="AlphaFoldDB" id="A0A4R1Q5X8"/>
<keyword evidence="2" id="KW-1185">Reference proteome</keyword>
<dbReference type="EMBL" id="SLUI01000001">
    <property type="protein sequence ID" value="TCL39966.1"/>
    <property type="molecule type" value="Genomic_DNA"/>
</dbReference>
<comment type="caution">
    <text evidence="1">The sequence shown here is derived from an EMBL/GenBank/DDBJ whole genome shotgun (WGS) entry which is preliminary data.</text>
</comment>
<proteinExistence type="predicted"/>
<dbReference type="OrthoDB" id="121684at2"/>
<protein>
    <submittedName>
        <fullName evidence="1">Uncharacterized protein</fullName>
    </submittedName>
</protein>
<dbReference type="Proteomes" id="UP000295063">
    <property type="component" value="Unassembled WGS sequence"/>
</dbReference>
<evidence type="ECO:0000313" key="1">
    <source>
        <dbReference type="EMBL" id="TCL39966.1"/>
    </source>
</evidence>
<dbReference type="RefSeq" id="WP_132074095.1">
    <property type="nucleotide sequence ID" value="NZ_SLUI01000001.1"/>
</dbReference>
<organism evidence="1 2">
    <name type="scientific">Anaerospora hongkongensis</name>
    <dbReference type="NCBI Taxonomy" id="244830"/>
    <lineage>
        <taxon>Bacteria</taxon>
        <taxon>Bacillati</taxon>
        <taxon>Bacillota</taxon>
        <taxon>Negativicutes</taxon>
        <taxon>Selenomonadales</taxon>
        <taxon>Sporomusaceae</taxon>
        <taxon>Anaerospora</taxon>
    </lineage>
</organism>
<gene>
    <name evidence="1" type="ORF">EV210_101164</name>
</gene>
<sequence>MPKVFKIPVEVDAELYQLGMEDGFKPEEGCYSEFGVDLSGCSRQENQGCGGCKCFRPYIATREGPIFISPDDHIITGVEGERYAIKPGIYAKTYREVGDRPILTVRVCWHDNNVTDFDCKSVEDYSDCYVLKGDNGYQTSVPKGGVRYITQKEKVKKVESDPT</sequence>
<accession>A0A4R1Q5X8</accession>
<reference evidence="1 2" key="1">
    <citation type="submission" date="2019-03" db="EMBL/GenBank/DDBJ databases">
        <title>Genomic Encyclopedia of Type Strains, Phase IV (KMG-IV): sequencing the most valuable type-strain genomes for metagenomic binning, comparative biology and taxonomic classification.</title>
        <authorList>
            <person name="Goeker M."/>
        </authorList>
    </citation>
    <scope>NUCLEOTIDE SEQUENCE [LARGE SCALE GENOMIC DNA]</scope>
    <source>
        <strain evidence="1 2">DSM 15969</strain>
    </source>
</reference>
<evidence type="ECO:0000313" key="2">
    <source>
        <dbReference type="Proteomes" id="UP000295063"/>
    </source>
</evidence>